<proteinExistence type="predicted"/>
<gene>
    <name evidence="5" type="ordered locus">Nther_1140</name>
</gene>
<feature type="domain" description="ABC transporter" evidence="4">
    <location>
        <begin position="2"/>
        <end position="218"/>
    </location>
</feature>
<accession>B2A1I3</accession>
<protein>
    <submittedName>
        <fullName evidence="5">ABC transporter related</fullName>
    </submittedName>
</protein>
<dbReference type="STRING" id="457570.Nther_1140"/>
<reference evidence="5 6" key="1">
    <citation type="submission" date="2008-04" db="EMBL/GenBank/DDBJ databases">
        <title>Complete sequence of chromosome of Natranaerobius thermophilus JW/NM-WN-LF.</title>
        <authorList>
            <consortium name="US DOE Joint Genome Institute"/>
            <person name="Copeland A."/>
            <person name="Lucas S."/>
            <person name="Lapidus A."/>
            <person name="Glavina del Rio T."/>
            <person name="Dalin E."/>
            <person name="Tice H."/>
            <person name="Bruce D."/>
            <person name="Goodwin L."/>
            <person name="Pitluck S."/>
            <person name="Chertkov O."/>
            <person name="Brettin T."/>
            <person name="Detter J.C."/>
            <person name="Han C."/>
            <person name="Kuske C.R."/>
            <person name="Schmutz J."/>
            <person name="Larimer F."/>
            <person name="Land M."/>
            <person name="Hauser L."/>
            <person name="Kyrpides N."/>
            <person name="Lykidis A."/>
            <person name="Mesbah N.M."/>
            <person name="Wiegel J."/>
        </authorList>
    </citation>
    <scope>NUCLEOTIDE SEQUENCE [LARGE SCALE GENOMIC DNA]</scope>
    <source>
        <strain evidence="6">ATCC BAA-1301 / DSM 18059 / JW/NM-WN-LF</strain>
    </source>
</reference>
<dbReference type="PANTHER" id="PTHR43423">
    <property type="entry name" value="ABC TRANSPORTER I FAMILY MEMBER 17"/>
    <property type="match status" value="1"/>
</dbReference>
<dbReference type="Proteomes" id="UP000001683">
    <property type="component" value="Chromosome"/>
</dbReference>
<dbReference type="SMART" id="SM00382">
    <property type="entry name" value="AAA"/>
    <property type="match status" value="1"/>
</dbReference>
<evidence type="ECO:0000313" key="6">
    <source>
        <dbReference type="Proteomes" id="UP000001683"/>
    </source>
</evidence>
<evidence type="ECO:0000259" key="4">
    <source>
        <dbReference type="PROSITE" id="PS50893"/>
    </source>
</evidence>
<dbReference type="Pfam" id="PF00005">
    <property type="entry name" value="ABC_tran"/>
    <property type="match status" value="1"/>
</dbReference>
<dbReference type="GO" id="GO:0005524">
    <property type="term" value="F:ATP binding"/>
    <property type="evidence" value="ECO:0007669"/>
    <property type="project" value="UniProtKB-KW"/>
</dbReference>
<dbReference type="SUPFAM" id="SSF52540">
    <property type="entry name" value="P-loop containing nucleoside triphosphate hydrolases"/>
    <property type="match status" value="1"/>
</dbReference>
<organism evidence="5 6">
    <name type="scientific">Natranaerobius thermophilus (strain ATCC BAA-1301 / DSM 18059 / JW/NM-WN-LF)</name>
    <dbReference type="NCBI Taxonomy" id="457570"/>
    <lineage>
        <taxon>Bacteria</taxon>
        <taxon>Bacillati</taxon>
        <taxon>Bacillota</taxon>
        <taxon>Clostridia</taxon>
        <taxon>Natranaerobiales</taxon>
        <taxon>Natranaerobiaceae</taxon>
        <taxon>Natranaerobius</taxon>
    </lineage>
</organism>
<dbReference type="GO" id="GO:0016887">
    <property type="term" value="F:ATP hydrolysis activity"/>
    <property type="evidence" value="ECO:0007669"/>
    <property type="project" value="InterPro"/>
</dbReference>
<dbReference type="InterPro" id="IPR003593">
    <property type="entry name" value="AAA+_ATPase"/>
</dbReference>
<evidence type="ECO:0000256" key="2">
    <source>
        <dbReference type="ARBA" id="ARBA00022741"/>
    </source>
</evidence>
<reference evidence="5 6" key="2">
    <citation type="journal article" date="2011" name="J. Bacteriol.">
        <title>Complete genome sequence of the anaerobic, halophilic alkalithermophile Natranaerobius thermophilus JW/NM-WN-LF.</title>
        <authorList>
            <person name="Zhao B."/>
            <person name="Mesbah N.M."/>
            <person name="Dalin E."/>
            <person name="Goodwin L."/>
            <person name="Nolan M."/>
            <person name="Pitluck S."/>
            <person name="Chertkov O."/>
            <person name="Brettin T.S."/>
            <person name="Han J."/>
            <person name="Larimer F.W."/>
            <person name="Land M.L."/>
            <person name="Hauser L."/>
            <person name="Kyrpides N."/>
            <person name="Wiegel J."/>
        </authorList>
    </citation>
    <scope>NUCLEOTIDE SEQUENCE [LARGE SCALE GENOMIC DNA]</scope>
    <source>
        <strain evidence="6">ATCC BAA-1301 / DSM 18059 / JW/NM-WN-LF</strain>
    </source>
</reference>
<keyword evidence="6" id="KW-1185">Reference proteome</keyword>
<keyword evidence="2" id="KW-0547">Nucleotide-binding</keyword>
<dbReference type="Gene3D" id="3.40.50.300">
    <property type="entry name" value="P-loop containing nucleotide triphosphate hydrolases"/>
    <property type="match status" value="1"/>
</dbReference>
<dbReference type="RefSeq" id="WP_012447598.1">
    <property type="nucleotide sequence ID" value="NC_010718.1"/>
</dbReference>
<dbReference type="OrthoDB" id="9785080at2"/>
<dbReference type="HOGENOM" id="CLU_000604_1_22_9"/>
<keyword evidence="3" id="KW-0067">ATP-binding</keyword>
<evidence type="ECO:0000256" key="1">
    <source>
        <dbReference type="ARBA" id="ARBA00022448"/>
    </source>
</evidence>
<dbReference type="InParanoid" id="B2A1I3"/>
<dbReference type="InterPro" id="IPR003439">
    <property type="entry name" value="ABC_transporter-like_ATP-bd"/>
</dbReference>
<sequence length="219" mass="24756">MFVLKKVHYKDILSINELTLPEKKVSCIIGESGSGKTTLLKLLNQLISHDGGEIWFQNHLIEKWDPITLRRNVVMVPQTPVITSESIRENLNLGATMSDQSPKDDEELKNVLEFMKLDKNLNQNADNLSSGEKQRLSLARVMLMDPSVFLLDEPSSALDEDLEDLIISKFIDYAVNKNKTVIMVTHSKKIGQKQSDVLINIDNGKAVIKKGGNQEWRLE</sequence>
<dbReference type="PANTHER" id="PTHR43423:SF1">
    <property type="entry name" value="ABC TRANSPORTER I FAMILY MEMBER 17"/>
    <property type="match status" value="1"/>
</dbReference>
<dbReference type="InterPro" id="IPR017871">
    <property type="entry name" value="ABC_transporter-like_CS"/>
</dbReference>
<dbReference type="AlphaFoldDB" id="B2A1I3"/>
<keyword evidence="1" id="KW-0813">Transport</keyword>
<dbReference type="EMBL" id="CP001034">
    <property type="protein sequence ID" value="ACB84723.1"/>
    <property type="molecule type" value="Genomic_DNA"/>
</dbReference>
<dbReference type="InterPro" id="IPR027417">
    <property type="entry name" value="P-loop_NTPase"/>
</dbReference>
<dbReference type="eggNOG" id="COG1136">
    <property type="taxonomic scope" value="Bacteria"/>
</dbReference>
<dbReference type="KEGG" id="nth:Nther_1140"/>
<dbReference type="PROSITE" id="PS00211">
    <property type="entry name" value="ABC_TRANSPORTER_1"/>
    <property type="match status" value="1"/>
</dbReference>
<evidence type="ECO:0000313" key="5">
    <source>
        <dbReference type="EMBL" id="ACB84723.1"/>
    </source>
</evidence>
<dbReference type="PROSITE" id="PS50893">
    <property type="entry name" value="ABC_TRANSPORTER_2"/>
    <property type="match status" value="1"/>
</dbReference>
<evidence type="ECO:0000256" key="3">
    <source>
        <dbReference type="ARBA" id="ARBA00022840"/>
    </source>
</evidence>
<name>B2A1I3_NATTJ</name>